<comment type="caution">
    <text evidence="1">The sequence shown here is derived from an EMBL/GenBank/DDBJ whole genome shotgun (WGS) entry which is preliminary data.</text>
</comment>
<dbReference type="RefSeq" id="WP_118420909.1">
    <property type="nucleotide sequence ID" value="NZ_QRZF01000002.1"/>
</dbReference>
<proteinExistence type="predicted"/>
<reference evidence="1 2" key="1">
    <citation type="submission" date="2018-08" db="EMBL/GenBank/DDBJ databases">
        <title>A genome reference for cultivated species of the human gut microbiota.</title>
        <authorList>
            <person name="Zou Y."/>
            <person name="Xue W."/>
            <person name="Luo G."/>
        </authorList>
    </citation>
    <scope>NUCLEOTIDE SEQUENCE [LARGE SCALE GENOMIC DNA]</scope>
    <source>
        <strain evidence="1 2">AF14-32</strain>
    </source>
</reference>
<evidence type="ECO:0000313" key="1">
    <source>
        <dbReference type="EMBL" id="RGV57261.1"/>
    </source>
</evidence>
<organism evidence="1 2">
    <name type="scientific">Bacteroides intestinalis</name>
    <dbReference type="NCBI Taxonomy" id="329854"/>
    <lineage>
        <taxon>Bacteria</taxon>
        <taxon>Pseudomonadati</taxon>
        <taxon>Bacteroidota</taxon>
        <taxon>Bacteroidia</taxon>
        <taxon>Bacteroidales</taxon>
        <taxon>Bacteroidaceae</taxon>
        <taxon>Bacteroides</taxon>
    </lineage>
</organism>
<sequence length="89" mass="9980">MKNERYLSDVPEKLSTAIELASKRFVISDVPDCPFLCGQPPLTLFHQPESAFCSAKVSEFHDAFFSSDHFANFATFAKGSTYPLLLFLN</sequence>
<dbReference type="EMBL" id="QRZF01000002">
    <property type="protein sequence ID" value="RGV57261.1"/>
    <property type="molecule type" value="Genomic_DNA"/>
</dbReference>
<dbReference type="Proteomes" id="UP000283850">
    <property type="component" value="Unassembled WGS sequence"/>
</dbReference>
<dbReference type="AlphaFoldDB" id="A0A412YIN1"/>
<name>A0A412YIN1_9BACE</name>
<evidence type="ECO:0000313" key="2">
    <source>
        <dbReference type="Proteomes" id="UP000283850"/>
    </source>
</evidence>
<accession>A0A412YIN1</accession>
<protein>
    <submittedName>
        <fullName evidence="1">Uncharacterized protein</fullName>
    </submittedName>
</protein>
<gene>
    <name evidence="1" type="ORF">DWW10_04210</name>
</gene>